<reference evidence="1 2" key="1">
    <citation type="submission" date="2019-12" db="EMBL/GenBank/DDBJ databases">
        <title>Corynebacterium sp. nov., isolated from feces of the Anser Albifrons in China.</title>
        <authorList>
            <person name="Liu Q."/>
        </authorList>
    </citation>
    <scope>NUCLEOTIDE SEQUENCE [LARGE SCALE GENOMIC DNA]</scope>
    <source>
        <strain evidence="1 2">23H37-10</strain>
    </source>
</reference>
<dbReference type="AlphaFoldDB" id="A0A7G7YLG9"/>
<dbReference type="Proteomes" id="UP000515275">
    <property type="component" value="Chromosome"/>
</dbReference>
<sequence>MRGVTVVVGVVVRVLIQVGAEGGGLTAVGGECGVEQSRRQSAGARPLNPWL</sequence>
<dbReference type="RefSeq" id="WP_186276922.1">
    <property type="nucleotide sequence ID" value="NZ_CP046883.1"/>
</dbReference>
<name>A0A7G7YLG9_9CORY</name>
<accession>A0A7G7YLG9</accession>
<keyword evidence="2" id="KW-1185">Reference proteome</keyword>
<protein>
    <submittedName>
        <fullName evidence="1">Uncharacterized protein</fullName>
    </submittedName>
</protein>
<dbReference type="KEGG" id="cans:GP473_00230"/>
<gene>
    <name evidence="1" type="ORF">GP473_00230</name>
</gene>
<dbReference type="EMBL" id="CP046883">
    <property type="protein sequence ID" value="QNH95339.1"/>
    <property type="molecule type" value="Genomic_DNA"/>
</dbReference>
<evidence type="ECO:0000313" key="2">
    <source>
        <dbReference type="Proteomes" id="UP000515275"/>
    </source>
</evidence>
<proteinExistence type="predicted"/>
<evidence type="ECO:0000313" key="1">
    <source>
        <dbReference type="EMBL" id="QNH95339.1"/>
    </source>
</evidence>
<organism evidence="1 2">
    <name type="scientific">Corynebacterium anserum</name>
    <dbReference type="NCBI Taxonomy" id="2684406"/>
    <lineage>
        <taxon>Bacteria</taxon>
        <taxon>Bacillati</taxon>
        <taxon>Actinomycetota</taxon>
        <taxon>Actinomycetes</taxon>
        <taxon>Mycobacteriales</taxon>
        <taxon>Corynebacteriaceae</taxon>
        <taxon>Corynebacterium</taxon>
    </lineage>
</organism>